<evidence type="ECO:0000313" key="4">
    <source>
        <dbReference type="Proteomes" id="UP001597128"/>
    </source>
</evidence>
<comment type="caution">
    <text evidence="3">The sequence shown here is derived from an EMBL/GenBank/DDBJ whole genome shotgun (WGS) entry which is preliminary data.</text>
</comment>
<keyword evidence="1" id="KW-0812">Transmembrane</keyword>
<dbReference type="InterPro" id="IPR007890">
    <property type="entry name" value="CHASE2"/>
</dbReference>
<accession>A0ABW3F878</accession>
<dbReference type="Proteomes" id="UP001597128">
    <property type="component" value="Unassembled WGS sequence"/>
</dbReference>
<feature type="transmembrane region" description="Helical" evidence="1">
    <location>
        <begin position="23"/>
        <end position="45"/>
    </location>
</feature>
<feature type="transmembrane region" description="Helical" evidence="1">
    <location>
        <begin position="357"/>
        <end position="379"/>
    </location>
</feature>
<dbReference type="EMBL" id="JBHTKB010000001">
    <property type="protein sequence ID" value="MFD0913001.1"/>
    <property type="molecule type" value="Genomic_DNA"/>
</dbReference>
<sequence length="574" mass="64733">MLKLKLMLGFWLASLTRRLKNNFYLYLALLFSAVILLDAGVFHVGQNMRDKAFDLMVKNRIFKPAADPAIVIIDINEASLEAMSKEYGRWPWPRQVLGELVENIQRQQPKAIIFDIVFSDADVYNPDSDNYFNDVITACDNCFFPLLRLDASQDSKSQLTYAQIPGLAHTPDADQQATFAAIPPYFKGAWQAQRMGTHNVYPDNDGVVRQYRMRHHDRGWTLPALPLLVADAMQYETGNTPDEMLLNWRGKPFTYHYISFSEVYTDSASSQPKRPQDEFKDKIVIIGSTAPALFDIKPTAMDKQFPGVEILATALDNTLHQDYLKVWRGKLPYILLSLLLVWLTTLAFYFKVDRDRFNGIFTGSQIGLLVLSYLAINLFHTYLDLAAPIVWAVAYFGVAKIYALATDRALQRWLAFGLSANSAELEVLLMPIVIESPDTLGDAVMKLVRKEIESACRAPNQTDILLGTQSGIWGLFGDLVIVSWQYKPETVYREAAAQDAQQLAAQLPTLLDKLRLPNKPAIRYGMHQGKIANQAPQLAAQWRILFAQAIIQLEMADLTSMADLPGTEKVETPI</sequence>
<organism evidence="3 4">
    <name type="scientific">Methylophilus luteus</name>
    <dbReference type="NCBI Taxonomy" id="640108"/>
    <lineage>
        <taxon>Bacteria</taxon>
        <taxon>Pseudomonadati</taxon>
        <taxon>Pseudomonadota</taxon>
        <taxon>Betaproteobacteria</taxon>
        <taxon>Nitrosomonadales</taxon>
        <taxon>Methylophilaceae</taxon>
        <taxon>Methylophilus</taxon>
    </lineage>
</organism>
<evidence type="ECO:0000256" key="1">
    <source>
        <dbReference type="SAM" id="Phobius"/>
    </source>
</evidence>
<feature type="transmembrane region" description="Helical" evidence="1">
    <location>
        <begin position="385"/>
        <end position="405"/>
    </location>
</feature>
<name>A0ABW3F878_9PROT</name>
<keyword evidence="1" id="KW-1133">Transmembrane helix</keyword>
<gene>
    <name evidence="3" type="ORF">ACFQ1Z_05530</name>
</gene>
<keyword evidence="4" id="KW-1185">Reference proteome</keyword>
<feature type="transmembrane region" description="Helical" evidence="1">
    <location>
        <begin position="331"/>
        <end position="350"/>
    </location>
</feature>
<evidence type="ECO:0000259" key="2">
    <source>
        <dbReference type="SMART" id="SM01080"/>
    </source>
</evidence>
<evidence type="ECO:0000313" key="3">
    <source>
        <dbReference type="EMBL" id="MFD0913001.1"/>
    </source>
</evidence>
<dbReference type="RefSeq" id="WP_379056234.1">
    <property type="nucleotide sequence ID" value="NZ_JBHTKB010000001.1"/>
</dbReference>
<feature type="domain" description="CHASE2" evidence="2">
    <location>
        <begin position="45"/>
        <end position="348"/>
    </location>
</feature>
<keyword evidence="1" id="KW-0472">Membrane</keyword>
<dbReference type="SMART" id="SM01080">
    <property type="entry name" value="CHASE2"/>
    <property type="match status" value="1"/>
</dbReference>
<protein>
    <submittedName>
        <fullName evidence="3">CHASE2 domain-containing protein</fullName>
    </submittedName>
</protein>
<dbReference type="Pfam" id="PF05226">
    <property type="entry name" value="CHASE2"/>
    <property type="match status" value="1"/>
</dbReference>
<proteinExistence type="predicted"/>
<reference evidence="4" key="1">
    <citation type="journal article" date="2019" name="Int. J. Syst. Evol. Microbiol.">
        <title>The Global Catalogue of Microorganisms (GCM) 10K type strain sequencing project: providing services to taxonomists for standard genome sequencing and annotation.</title>
        <authorList>
            <consortium name="The Broad Institute Genomics Platform"/>
            <consortium name="The Broad Institute Genome Sequencing Center for Infectious Disease"/>
            <person name="Wu L."/>
            <person name="Ma J."/>
        </authorList>
    </citation>
    <scope>NUCLEOTIDE SEQUENCE [LARGE SCALE GENOMIC DNA]</scope>
    <source>
        <strain evidence="4">CCUG 58412</strain>
    </source>
</reference>